<evidence type="ECO:0000313" key="2">
    <source>
        <dbReference type="Proteomes" id="UP001056120"/>
    </source>
</evidence>
<reference evidence="1 2" key="2">
    <citation type="journal article" date="2022" name="Mol. Ecol. Resour.">
        <title>The genomes of chicory, endive, great burdock and yacon provide insights into Asteraceae paleo-polyploidization history and plant inulin production.</title>
        <authorList>
            <person name="Fan W."/>
            <person name="Wang S."/>
            <person name="Wang H."/>
            <person name="Wang A."/>
            <person name="Jiang F."/>
            <person name="Liu H."/>
            <person name="Zhao H."/>
            <person name="Xu D."/>
            <person name="Zhang Y."/>
        </authorList>
    </citation>
    <scope>NUCLEOTIDE SEQUENCE [LARGE SCALE GENOMIC DNA]</scope>
    <source>
        <strain evidence="2">cv. Yunnan</strain>
        <tissue evidence="1">Leaves</tissue>
    </source>
</reference>
<organism evidence="1 2">
    <name type="scientific">Smallanthus sonchifolius</name>
    <dbReference type="NCBI Taxonomy" id="185202"/>
    <lineage>
        <taxon>Eukaryota</taxon>
        <taxon>Viridiplantae</taxon>
        <taxon>Streptophyta</taxon>
        <taxon>Embryophyta</taxon>
        <taxon>Tracheophyta</taxon>
        <taxon>Spermatophyta</taxon>
        <taxon>Magnoliopsida</taxon>
        <taxon>eudicotyledons</taxon>
        <taxon>Gunneridae</taxon>
        <taxon>Pentapetalae</taxon>
        <taxon>asterids</taxon>
        <taxon>campanulids</taxon>
        <taxon>Asterales</taxon>
        <taxon>Asteraceae</taxon>
        <taxon>Asteroideae</taxon>
        <taxon>Heliantheae alliance</taxon>
        <taxon>Millerieae</taxon>
        <taxon>Smallanthus</taxon>
    </lineage>
</organism>
<accession>A0ACB9JGF8</accession>
<evidence type="ECO:0000313" key="1">
    <source>
        <dbReference type="EMBL" id="KAI3819593.1"/>
    </source>
</evidence>
<protein>
    <submittedName>
        <fullName evidence="1">Uncharacterized protein</fullName>
    </submittedName>
</protein>
<reference evidence="2" key="1">
    <citation type="journal article" date="2022" name="Mol. Ecol. Resour.">
        <title>The genomes of chicory, endive, great burdock and yacon provide insights into Asteraceae palaeo-polyploidization history and plant inulin production.</title>
        <authorList>
            <person name="Fan W."/>
            <person name="Wang S."/>
            <person name="Wang H."/>
            <person name="Wang A."/>
            <person name="Jiang F."/>
            <person name="Liu H."/>
            <person name="Zhao H."/>
            <person name="Xu D."/>
            <person name="Zhang Y."/>
        </authorList>
    </citation>
    <scope>NUCLEOTIDE SEQUENCE [LARGE SCALE GENOMIC DNA]</scope>
    <source>
        <strain evidence="2">cv. Yunnan</strain>
    </source>
</reference>
<dbReference type="EMBL" id="CM042021">
    <property type="protein sequence ID" value="KAI3819593.1"/>
    <property type="molecule type" value="Genomic_DNA"/>
</dbReference>
<keyword evidence="2" id="KW-1185">Reference proteome</keyword>
<sequence>MVPGAQNTQNGSGTVPVAADLEDGLANSEQKSSSSSPYTPGPTQNNPGSSLNSLISPISPINLGSPFNASSGR</sequence>
<comment type="caution">
    <text evidence="1">The sequence shown here is derived from an EMBL/GenBank/DDBJ whole genome shotgun (WGS) entry which is preliminary data.</text>
</comment>
<dbReference type="Proteomes" id="UP001056120">
    <property type="component" value="Linkage Group LG04"/>
</dbReference>
<name>A0ACB9JGF8_9ASTR</name>
<proteinExistence type="predicted"/>
<gene>
    <name evidence="1" type="ORF">L1987_13434</name>
</gene>